<dbReference type="InterPro" id="IPR028258">
    <property type="entry name" value="Sec3-PIP2_bind"/>
</dbReference>
<feature type="region of interest" description="Disordered" evidence="1">
    <location>
        <begin position="209"/>
        <end position="275"/>
    </location>
</feature>
<sequence>MQQDSTPNSSRMSMQSTINRDIFVPLDQKLLVAIEVKRRNRRKLPFLSAGRKYATFICLSATNKLPAQLFITKVKQFEGSPRLSKTSHWTIEQLRQVDGINPNKDCPEFDLAFERTFDQWVAGSEAEKCMFIQILYQACQNYWMCKDGQTNPGEVKDPQKPGKVEARKGPAVPRTSFINCQSKLMEDACSMNMVIYRCKIFLNQMKSAMRPPPQRRPAGQGKSAGVKSRTPSPARPARGSMKKAVRRASQALGERGDRLWRAEDKTAHMKDSAKRFSDSAHKLALKYSC</sequence>
<dbReference type="Gene3D" id="1.20.5.110">
    <property type="match status" value="1"/>
</dbReference>
<dbReference type="AlphaFoldDB" id="A0AAV6GVY9"/>
<gene>
    <name evidence="3" type="ORF">AALO_G00113440</name>
</gene>
<dbReference type="Proteomes" id="UP000823561">
    <property type="component" value="Chromosome 8"/>
</dbReference>
<evidence type="ECO:0000313" key="4">
    <source>
        <dbReference type="Proteomes" id="UP000823561"/>
    </source>
</evidence>
<dbReference type="Pfam" id="PF15277">
    <property type="entry name" value="Sec3-PIP2_bind"/>
    <property type="match status" value="1"/>
</dbReference>
<accession>A0AAV6GVY9</accession>
<evidence type="ECO:0000259" key="2">
    <source>
        <dbReference type="SMART" id="SM01313"/>
    </source>
</evidence>
<evidence type="ECO:0000256" key="1">
    <source>
        <dbReference type="SAM" id="MobiDB-lite"/>
    </source>
</evidence>
<feature type="compositionally biased region" description="Basic and acidic residues" evidence="1">
    <location>
        <begin position="254"/>
        <end position="275"/>
    </location>
</feature>
<dbReference type="EMBL" id="JADWDJ010000008">
    <property type="protein sequence ID" value="KAG5277091.1"/>
    <property type="molecule type" value="Genomic_DNA"/>
</dbReference>
<comment type="caution">
    <text evidence="3">The sequence shown here is derived from an EMBL/GenBank/DDBJ whole genome shotgun (WGS) entry which is preliminary data.</text>
</comment>
<reference evidence="3" key="1">
    <citation type="submission" date="2020-10" db="EMBL/GenBank/DDBJ databases">
        <title>Chromosome-scale genome assembly of the Allis shad, Alosa alosa.</title>
        <authorList>
            <person name="Margot Z."/>
            <person name="Christophe K."/>
            <person name="Cabau C."/>
            <person name="Louis A."/>
            <person name="Berthelot C."/>
            <person name="Parey E."/>
            <person name="Roest Crollius H."/>
            <person name="Montfort J."/>
            <person name="Robinson-Rechavi M."/>
            <person name="Bucao C."/>
            <person name="Bouchez O."/>
            <person name="Gislard M."/>
            <person name="Lluch J."/>
            <person name="Milhes M."/>
            <person name="Lampietro C."/>
            <person name="Lopez Roques C."/>
            <person name="Donnadieu C."/>
            <person name="Braasch I."/>
            <person name="Desvignes T."/>
            <person name="Postlethwait J."/>
            <person name="Bobe J."/>
            <person name="Guiguen Y."/>
        </authorList>
    </citation>
    <scope>NUCLEOTIDE SEQUENCE</scope>
    <source>
        <strain evidence="3">M-15738</strain>
        <tissue evidence="3">Blood</tissue>
    </source>
</reference>
<organism evidence="3 4">
    <name type="scientific">Alosa alosa</name>
    <name type="common">allis shad</name>
    <dbReference type="NCBI Taxonomy" id="278164"/>
    <lineage>
        <taxon>Eukaryota</taxon>
        <taxon>Metazoa</taxon>
        <taxon>Chordata</taxon>
        <taxon>Craniata</taxon>
        <taxon>Vertebrata</taxon>
        <taxon>Euteleostomi</taxon>
        <taxon>Actinopterygii</taxon>
        <taxon>Neopterygii</taxon>
        <taxon>Teleostei</taxon>
        <taxon>Clupei</taxon>
        <taxon>Clupeiformes</taxon>
        <taxon>Clupeoidei</taxon>
        <taxon>Clupeidae</taxon>
        <taxon>Alosa</taxon>
    </lineage>
</organism>
<dbReference type="SUPFAM" id="SSF58038">
    <property type="entry name" value="SNARE fusion complex"/>
    <property type="match status" value="1"/>
</dbReference>
<proteinExistence type="predicted"/>
<keyword evidence="4" id="KW-1185">Reference proteome</keyword>
<name>A0AAV6GVY9_9TELE</name>
<dbReference type="Gene3D" id="2.30.29.90">
    <property type="match status" value="1"/>
</dbReference>
<dbReference type="SMART" id="SM01313">
    <property type="entry name" value="Sec3-PIP2_bind"/>
    <property type="match status" value="1"/>
</dbReference>
<protein>
    <recommendedName>
        <fullName evidence="2">Exocyst complex component Sec3 PIP2-binding N-terminal domain-containing protein</fullName>
    </recommendedName>
</protein>
<evidence type="ECO:0000313" key="3">
    <source>
        <dbReference type="EMBL" id="KAG5277091.1"/>
    </source>
</evidence>
<feature type="domain" description="Exocyst complex component Sec3 PIP2-binding N-terminal" evidence="2">
    <location>
        <begin position="50"/>
        <end position="142"/>
    </location>
</feature>